<dbReference type="PROSITE" id="PS51257">
    <property type="entry name" value="PROKAR_LIPOPROTEIN"/>
    <property type="match status" value="1"/>
</dbReference>
<dbReference type="RefSeq" id="WP_167960503.1">
    <property type="nucleotide sequence ID" value="NZ_CP050831.1"/>
</dbReference>
<name>A0A6H0KIY8_9BACE</name>
<reference evidence="2 3" key="1">
    <citation type="submission" date="2020-03" db="EMBL/GenBank/DDBJ databases">
        <title>Genomic analysis of Bacteroides faecium CBA7301.</title>
        <authorList>
            <person name="Kim J."/>
            <person name="Roh S.W."/>
        </authorList>
    </citation>
    <scope>NUCLEOTIDE SEQUENCE [LARGE SCALE GENOMIC DNA]</scope>
    <source>
        <strain evidence="2 3">CBA7301</strain>
    </source>
</reference>
<keyword evidence="3" id="KW-1185">Reference proteome</keyword>
<dbReference type="EMBL" id="CP050831">
    <property type="protein sequence ID" value="QIU93396.1"/>
    <property type="molecule type" value="Genomic_DNA"/>
</dbReference>
<evidence type="ECO:0000313" key="3">
    <source>
        <dbReference type="Proteomes" id="UP000501780"/>
    </source>
</evidence>
<proteinExistence type="predicted"/>
<evidence type="ECO:0000256" key="1">
    <source>
        <dbReference type="SAM" id="SignalP"/>
    </source>
</evidence>
<dbReference type="Proteomes" id="UP000501780">
    <property type="component" value="Chromosome"/>
</dbReference>
<dbReference type="KEGG" id="bfc:BacF7301_04165"/>
<keyword evidence="1" id="KW-0732">Signal</keyword>
<evidence type="ECO:0000313" key="2">
    <source>
        <dbReference type="EMBL" id="QIU93396.1"/>
    </source>
</evidence>
<feature type="chain" id="PRO_5026348649" description="DUF4595 domain-containing protein" evidence="1">
    <location>
        <begin position="21"/>
        <end position="361"/>
    </location>
</feature>
<accession>A0A6H0KIY8</accession>
<gene>
    <name evidence="2" type="ORF">BacF7301_04165</name>
</gene>
<sequence length="361" mass="41432">MKRKNTLLLAALLLVGSACREGNIFEKKQVYTPITLYFSPMEDYLTPSGYTPDFVNYPNDWVKWGLKGKVKTVTCKTLHTFSLDFTEDGKLLQSDFVGDGGGVSEGKQTFFHYNDSNRLESITSKGTFTMMGGRTSRFAETLENKILSYTPFGKVEKRSYYDFKGKKVVSEKQYHYDDKGLCRTMSPTDDNSNKKRGILDISSDEQGRVADIYEPNLRIPGRLTIGERHIVPAYDEEGRMIGIKELAIPHNMEAYNIDSIRVENQYKYNDKGDIAEWSYHDIVYPGNRPNDFVCTFSYVYDDQGNWTSKTMTGGIAYLHSFMNSYYRGSYTINRVPSEERNDLGEVTLTREITYYNTETEL</sequence>
<dbReference type="AlphaFoldDB" id="A0A6H0KIY8"/>
<organism evidence="2 3">
    <name type="scientific">Bacteroides faecium</name>
    <dbReference type="NCBI Taxonomy" id="2715212"/>
    <lineage>
        <taxon>Bacteria</taxon>
        <taxon>Pseudomonadati</taxon>
        <taxon>Bacteroidota</taxon>
        <taxon>Bacteroidia</taxon>
        <taxon>Bacteroidales</taxon>
        <taxon>Bacteroidaceae</taxon>
        <taxon>Bacteroides</taxon>
    </lineage>
</organism>
<protein>
    <recommendedName>
        <fullName evidence="4">DUF4595 domain-containing protein</fullName>
    </recommendedName>
</protein>
<feature type="signal peptide" evidence="1">
    <location>
        <begin position="1"/>
        <end position="20"/>
    </location>
</feature>
<evidence type="ECO:0008006" key="4">
    <source>
        <dbReference type="Google" id="ProtNLM"/>
    </source>
</evidence>